<organism evidence="2 3">
    <name type="scientific">Roseisalinus antarcticus</name>
    <dbReference type="NCBI Taxonomy" id="254357"/>
    <lineage>
        <taxon>Bacteria</taxon>
        <taxon>Pseudomonadati</taxon>
        <taxon>Pseudomonadota</taxon>
        <taxon>Alphaproteobacteria</taxon>
        <taxon>Rhodobacterales</taxon>
        <taxon>Roseobacteraceae</taxon>
        <taxon>Roseisalinus</taxon>
    </lineage>
</organism>
<dbReference type="CDD" id="cd02440">
    <property type="entry name" value="AdoMet_MTases"/>
    <property type="match status" value="1"/>
</dbReference>
<dbReference type="SUPFAM" id="SSF53335">
    <property type="entry name" value="S-adenosyl-L-methionine-dependent methyltransferases"/>
    <property type="match status" value="1"/>
</dbReference>
<dbReference type="AlphaFoldDB" id="A0A1Y5TCN4"/>
<dbReference type="InterPro" id="IPR029063">
    <property type="entry name" value="SAM-dependent_MTases_sf"/>
</dbReference>
<feature type="domain" description="Methyltransferase" evidence="1">
    <location>
        <begin position="72"/>
        <end position="163"/>
    </location>
</feature>
<evidence type="ECO:0000313" key="3">
    <source>
        <dbReference type="Proteomes" id="UP000193900"/>
    </source>
</evidence>
<accession>A0A1Y5TCN4</accession>
<proteinExistence type="predicted"/>
<gene>
    <name evidence="2" type="ORF">ROA7023_02826</name>
</gene>
<keyword evidence="3" id="KW-1185">Reference proteome</keyword>
<dbReference type="EMBL" id="FWFZ01000015">
    <property type="protein sequence ID" value="SLN60952.1"/>
    <property type="molecule type" value="Genomic_DNA"/>
</dbReference>
<dbReference type="Pfam" id="PF13649">
    <property type="entry name" value="Methyltransf_25"/>
    <property type="match status" value="1"/>
</dbReference>
<dbReference type="InterPro" id="IPR041698">
    <property type="entry name" value="Methyltransf_25"/>
</dbReference>
<dbReference type="Proteomes" id="UP000193900">
    <property type="component" value="Unassembled WGS sequence"/>
</dbReference>
<sequence>MTGLSPPGPSVPTLSLPGRIQADELMDIEEVTDADLARCLRDLERVNRASLGYRPTLRWLDRAARGRTHLTILDVGFGGGDMLRQVARWARRRRKTVTLIGLDINPAAARVAAAATDTGLGIAFETADLFDWPADRPVDIILNALFAHHLADADLPRFLHWMEERARVGWFVNDLHRHWIPEWGLRILFAILPVHRFVRHDGPVSVRRAFSAADLRAVVAAAGLEPGAVTLRWWFPFRWGLGRLKPAPPRP</sequence>
<evidence type="ECO:0000259" key="1">
    <source>
        <dbReference type="Pfam" id="PF13649"/>
    </source>
</evidence>
<dbReference type="Gene3D" id="3.40.50.150">
    <property type="entry name" value="Vaccinia Virus protein VP39"/>
    <property type="match status" value="1"/>
</dbReference>
<protein>
    <recommendedName>
        <fullName evidence="1">Methyltransferase domain-containing protein</fullName>
    </recommendedName>
</protein>
<reference evidence="2 3" key="1">
    <citation type="submission" date="2017-03" db="EMBL/GenBank/DDBJ databases">
        <authorList>
            <person name="Afonso C.L."/>
            <person name="Miller P.J."/>
            <person name="Scott M.A."/>
            <person name="Spackman E."/>
            <person name="Goraichik I."/>
            <person name="Dimitrov K.M."/>
            <person name="Suarez D.L."/>
            <person name="Swayne D.E."/>
        </authorList>
    </citation>
    <scope>NUCLEOTIDE SEQUENCE [LARGE SCALE GENOMIC DNA]</scope>
    <source>
        <strain evidence="2 3">CECT 7023</strain>
    </source>
</reference>
<name>A0A1Y5TCN4_9RHOB</name>
<evidence type="ECO:0000313" key="2">
    <source>
        <dbReference type="EMBL" id="SLN60952.1"/>
    </source>
</evidence>
<dbReference type="RefSeq" id="WP_200812517.1">
    <property type="nucleotide sequence ID" value="NZ_FWFZ01000015.1"/>
</dbReference>